<dbReference type="SUPFAM" id="SSF53756">
    <property type="entry name" value="UDP-Glycosyltransferase/glycogen phosphorylase"/>
    <property type="match status" value="1"/>
</dbReference>
<feature type="region of interest" description="Disordered" evidence="1">
    <location>
        <begin position="388"/>
        <end position="412"/>
    </location>
</feature>
<dbReference type="HOGENOM" id="CLU_000537_8_0_11"/>
<dbReference type="CAZy" id="GT1">
    <property type="family name" value="Glycosyltransferase Family 1"/>
</dbReference>
<name>Q0RES3_FRAAA</name>
<dbReference type="InterPro" id="IPR002213">
    <property type="entry name" value="UDP_glucos_trans"/>
</dbReference>
<evidence type="ECO:0000313" key="4">
    <source>
        <dbReference type="Proteomes" id="UP000000657"/>
    </source>
</evidence>
<dbReference type="STRING" id="326424.FRAAL5400"/>
<dbReference type="InterPro" id="IPR010610">
    <property type="entry name" value="EryCIII-like_C"/>
</dbReference>
<dbReference type="PANTHER" id="PTHR48050:SF13">
    <property type="entry name" value="STEROL 3-BETA-GLUCOSYLTRANSFERASE UGT80A2"/>
    <property type="match status" value="1"/>
</dbReference>
<dbReference type="Pfam" id="PF06722">
    <property type="entry name" value="EryCIII-like_C"/>
    <property type="match status" value="1"/>
</dbReference>
<dbReference type="GO" id="GO:0008194">
    <property type="term" value="F:UDP-glycosyltransferase activity"/>
    <property type="evidence" value="ECO:0007669"/>
    <property type="project" value="InterPro"/>
</dbReference>
<dbReference type="EMBL" id="CT573213">
    <property type="protein sequence ID" value="CAJ64033.1"/>
    <property type="molecule type" value="Genomic_DNA"/>
</dbReference>
<dbReference type="KEGG" id="fal:FRAAL5400"/>
<dbReference type="GO" id="GO:0016758">
    <property type="term" value="F:hexosyltransferase activity"/>
    <property type="evidence" value="ECO:0007669"/>
    <property type="project" value="UniProtKB-ARBA"/>
</dbReference>
<organism evidence="3 4">
    <name type="scientific">Frankia alni (strain DSM 45986 / CECT 9034 / ACN14a)</name>
    <dbReference type="NCBI Taxonomy" id="326424"/>
    <lineage>
        <taxon>Bacteria</taxon>
        <taxon>Bacillati</taxon>
        <taxon>Actinomycetota</taxon>
        <taxon>Actinomycetes</taxon>
        <taxon>Frankiales</taxon>
        <taxon>Frankiaceae</taxon>
        <taxon>Frankia</taxon>
    </lineage>
</organism>
<feature type="domain" description="Erythromycin biosynthesis protein CIII-like C-terminal" evidence="2">
    <location>
        <begin position="288"/>
        <end position="398"/>
    </location>
</feature>
<dbReference type="PANTHER" id="PTHR48050">
    <property type="entry name" value="STEROL 3-BETA-GLUCOSYLTRANSFERASE"/>
    <property type="match status" value="1"/>
</dbReference>
<proteinExistence type="predicted"/>
<protein>
    <submittedName>
        <fullName evidence="3">Glycosyltransferase</fullName>
    </submittedName>
</protein>
<evidence type="ECO:0000313" key="3">
    <source>
        <dbReference type="EMBL" id="CAJ64033.1"/>
    </source>
</evidence>
<dbReference type="eggNOG" id="COG1819">
    <property type="taxonomic scope" value="Bacteria"/>
</dbReference>
<dbReference type="CDD" id="cd03784">
    <property type="entry name" value="GT1_Gtf-like"/>
    <property type="match status" value="1"/>
</dbReference>
<evidence type="ECO:0000259" key="2">
    <source>
        <dbReference type="Pfam" id="PF06722"/>
    </source>
</evidence>
<dbReference type="Gene3D" id="3.40.50.2000">
    <property type="entry name" value="Glycogen Phosphorylase B"/>
    <property type="match status" value="2"/>
</dbReference>
<evidence type="ECO:0000256" key="1">
    <source>
        <dbReference type="SAM" id="MobiDB-lite"/>
    </source>
</evidence>
<gene>
    <name evidence="3" type="ordered locus">FRAAL5400</name>
</gene>
<sequence length="412" mass="44728">MLGAELIRRGHEVIMGLPGEIASFGIRMGVEVSPIGAEPLEFMGSEEVRRWLGAGDVRQVIKGFMDFKRQNTDRIAEAMAEASDGADLIVSGILTEDEAACIAEWRQVPMVGLHHAPLRQNSAFPLFVLSTRRLPGAVNRMMYPPIEFAGWRVIAADVNRLRRRLGLPPTREPTPTALARAGATEIQAFSRFLVPELEHWDQRRPLVGFLGLSPEQRRLLGEDKLDPAVDVWLDEGEPPVYFGFGSMPIHNARGTLALIERVSRSLGVRALVSAGWTDLPAGISSDGQVCVVGALDHDAVLPRCRVAVHHGGAGTTAASIGAGLPTVVCSVLGDQPFWGARLQRLGIGATLRFSDLNERVLARAVEPLLHPGRRERVARFAAQLKSDDAPGRTADILEQVHGSRPPRPRAGS</sequence>
<dbReference type="GO" id="GO:0017000">
    <property type="term" value="P:antibiotic biosynthetic process"/>
    <property type="evidence" value="ECO:0007669"/>
    <property type="project" value="UniProtKB-ARBA"/>
</dbReference>
<dbReference type="AlphaFoldDB" id="Q0RES3"/>
<dbReference type="FunFam" id="3.40.50.2000:FF:000009">
    <property type="entry name" value="Sterol 3-beta-glucosyltransferase UGT80A2"/>
    <property type="match status" value="1"/>
</dbReference>
<reference evidence="3 4" key="1">
    <citation type="journal article" date="2007" name="Genome Res.">
        <title>Genome characteristics of facultatively symbiotic Frankia sp. strains reflect host range and host plant biogeography.</title>
        <authorList>
            <person name="Normand P."/>
            <person name="Lapierre P."/>
            <person name="Tisa L.S."/>
            <person name="Gogarten J.P."/>
            <person name="Alloisio N."/>
            <person name="Bagnarol E."/>
            <person name="Bassi C.A."/>
            <person name="Berry A.M."/>
            <person name="Bickhart D.M."/>
            <person name="Choisne N."/>
            <person name="Couloux A."/>
            <person name="Cournoyer B."/>
            <person name="Cruveiller S."/>
            <person name="Daubin V."/>
            <person name="Demange N."/>
            <person name="Francino M.P."/>
            <person name="Goltsman E."/>
            <person name="Huang Y."/>
            <person name="Kopp O.R."/>
            <person name="Labarre L."/>
            <person name="Lapidus A."/>
            <person name="Lavire C."/>
            <person name="Marechal J."/>
            <person name="Martinez M."/>
            <person name="Mastronunzio J.E."/>
            <person name="Mullin B.C."/>
            <person name="Niemann J."/>
            <person name="Pujic P."/>
            <person name="Rawnsley T."/>
            <person name="Rouy Z."/>
            <person name="Schenowitz C."/>
            <person name="Sellstedt A."/>
            <person name="Tavares F."/>
            <person name="Tomkins J.P."/>
            <person name="Vallenet D."/>
            <person name="Valverde C."/>
            <person name="Wall L.G."/>
            <person name="Wang Y."/>
            <person name="Medigue C."/>
            <person name="Benson D.R."/>
        </authorList>
    </citation>
    <scope>NUCLEOTIDE SEQUENCE [LARGE SCALE GENOMIC DNA]</scope>
    <source>
        <strain evidence="4">DSM 45986 / CECT 9034 / ACN14a</strain>
    </source>
</reference>
<dbReference type="InterPro" id="IPR050426">
    <property type="entry name" value="Glycosyltransferase_28"/>
</dbReference>
<keyword evidence="4" id="KW-1185">Reference proteome</keyword>
<dbReference type="Proteomes" id="UP000000657">
    <property type="component" value="Chromosome"/>
</dbReference>
<accession>Q0RES3</accession>